<name>A0AAD9H4F2_9PEZI</name>
<protein>
    <submittedName>
        <fullName evidence="2">Uncharacterized protein</fullName>
    </submittedName>
</protein>
<sequence>MSSRMSVIMAGQAVQKSEYASSGPSFSRHARYLQFACRERRPARTVTSRSPAELRRSRRFPMGPSFPAPPASSTLSSLSVSFRLSAFGEESLISGFGSLRPGNERTGIHTYVHGSKCKGAGQVRPRLRRPPEAACHASFPPPPVRILSTKRSRSEALRSFGSARPSQGQNAGMPAAFLWAATI</sequence>
<dbReference type="EMBL" id="MU843090">
    <property type="protein sequence ID" value="KAK2021636.1"/>
    <property type="molecule type" value="Genomic_DNA"/>
</dbReference>
<proteinExistence type="predicted"/>
<organism evidence="2 3">
    <name type="scientific">Colletotrichum zoysiae</name>
    <dbReference type="NCBI Taxonomy" id="1216348"/>
    <lineage>
        <taxon>Eukaryota</taxon>
        <taxon>Fungi</taxon>
        <taxon>Dikarya</taxon>
        <taxon>Ascomycota</taxon>
        <taxon>Pezizomycotina</taxon>
        <taxon>Sordariomycetes</taxon>
        <taxon>Hypocreomycetidae</taxon>
        <taxon>Glomerellales</taxon>
        <taxon>Glomerellaceae</taxon>
        <taxon>Colletotrichum</taxon>
        <taxon>Colletotrichum graminicola species complex</taxon>
    </lineage>
</organism>
<dbReference type="AlphaFoldDB" id="A0AAD9H4F2"/>
<accession>A0AAD9H4F2</accession>
<evidence type="ECO:0000256" key="1">
    <source>
        <dbReference type="SAM" id="MobiDB-lite"/>
    </source>
</evidence>
<comment type="caution">
    <text evidence="2">The sequence shown here is derived from an EMBL/GenBank/DDBJ whole genome shotgun (WGS) entry which is preliminary data.</text>
</comment>
<feature type="region of interest" description="Disordered" evidence="1">
    <location>
        <begin position="43"/>
        <end position="72"/>
    </location>
</feature>
<reference evidence="2" key="1">
    <citation type="submission" date="2021-06" db="EMBL/GenBank/DDBJ databases">
        <title>Comparative genomics, transcriptomics and evolutionary studies reveal genomic signatures of adaptation to plant cell wall in hemibiotrophic fungi.</title>
        <authorList>
            <consortium name="DOE Joint Genome Institute"/>
            <person name="Baroncelli R."/>
            <person name="Diaz J.F."/>
            <person name="Benocci T."/>
            <person name="Peng M."/>
            <person name="Battaglia E."/>
            <person name="Haridas S."/>
            <person name="Andreopoulos W."/>
            <person name="Labutti K."/>
            <person name="Pangilinan J."/>
            <person name="Floch G.L."/>
            <person name="Makela M.R."/>
            <person name="Henrissat B."/>
            <person name="Grigoriev I.V."/>
            <person name="Crouch J.A."/>
            <person name="De Vries R.P."/>
            <person name="Sukno S.A."/>
            <person name="Thon M.R."/>
        </authorList>
    </citation>
    <scope>NUCLEOTIDE SEQUENCE</scope>
    <source>
        <strain evidence="2">MAFF235873</strain>
    </source>
</reference>
<dbReference type="Proteomes" id="UP001232148">
    <property type="component" value="Unassembled WGS sequence"/>
</dbReference>
<keyword evidence="3" id="KW-1185">Reference proteome</keyword>
<gene>
    <name evidence="2" type="ORF">LX32DRAFT_241589</name>
</gene>
<evidence type="ECO:0000313" key="2">
    <source>
        <dbReference type="EMBL" id="KAK2021636.1"/>
    </source>
</evidence>
<evidence type="ECO:0000313" key="3">
    <source>
        <dbReference type="Proteomes" id="UP001232148"/>
    </source>
</evidence>